<feature type="transmembrane region" description="Helical" evidence="1">
    <location>
        <begin position="21"/>
        <end position="41"/>
    </location>
</feature>
<keyword evidence="1" id="KW-0472">Membrane</keyword>
<feature type="transmembrane region" description="Helical" evidence="1">
    <location>
        <begin position="162"/>
        <end position="182"/>
    </location>
</feature>
<accession>A0A0G0G5D0</accession>
<dbReference type="Proteomes" id="UP000034917">
    <property type="component" value="Unassembled WGS sequence"/>
</dbReference>
<comment type="caution">
    <text evidence="2">The sequence shown here is derived from an EMBL/GenBank/DDBJ whole genome shotgun (WGS) entry which is preliminary data.</text>
</comment>
<dbReference type="AlphaFoldDB" id="A0A0G0G5D0"/>
<dbReference type="EMBL" id="LBSV01000010">
    <property type="protein sequence ID" value="KKQ25237.1"/>
    <property type="molecule type" value="Genomic_DNA"/>
</dbReference>
<feature type="transmembrane region" description="Helical" evidence="1">
    <location>
        <begin position="47"/>
        <end position="65"/>
    </location>
</feature>
<keyword evidence="1" id="KW-1133">Transmembrane helix</keyword>
<sequence>MIFKKYLQIFEKKAIKIEKRLRLVISVFILTSLLVFSTFFYFDKAPIFIPVLLIASFLLAYFSLLEGIEKMAWFGLFFMPVALTIFFYTFYFLFPGRWLTRIPFIIIYGVSLYAVLLSANIFNVGVEKNLQLYRAAFSINFFYQAFLAFIIFNILFSFKGIFLINMVIVGGIGFLLALQLFWTIKLDKQIEKEVVNYALFLSILLGELAVLVSFIPLRGTIAALFLTASYYSLGGVIYNFIDQKLFKETIREYVFVWIFVLIITVLSISW</sequence>
<feature type="transmembrane region" description="Helical" evidence="1">
    <location>
        <begin position="105"/>
        <end position="125"/>
    </location>
</feature>
<protein>
    <submittedName>
        <fullName evidence="2">Uncharacterized protein</fullName>
    </submittedName>
</protein>
<reference evidence="2 3" key="1">
    <citation type="journal article" date="2015" name="Nature">
        <title>rRNA introns, odd ribosomes, and small enigmatic genomes across a large radiation of phyla.</title>
        <authorList>
            <person name="Brown C.T."/>
            <person name="Hug L.A."/>
            <person name="Thomas B.C."/>
            <person name="Sharon I."/>
            <person name="Castelle C.J."/>
            <person name="Singh A."/>
            <person name="Wilkins M.J."/>
            <person name="Williams K.H."/>
            <person name="Banfield J.F."/>
        </authorList>
    </citation>
    <scope>NUCLEOTIDE SEQUENCE [LARGE SCALE GENOMIC DNA]</scope>
</reference>
<feature type="transmembrane region" description="Helical" evidence="1">
    <location>
        <begin position="194"/>
        <end position="215"/>
    </location>
</feature>
<evidence type="ECO:0000313" key="2">
    <source>
        <dbReference type="EMBL" id="KKQ25237.1"/>
    </source>
</evidence>
<keyword evidence="1" id="KW-0812">Transmembrane</keyword>
<gene>
    <name evidence="2" type="ORF">US40_C0010G0020</name>
</gene>
<evidence type="ECO:0000256" key="1">
    <source>
        <dbReference type="SAM" id="Phobius"/>
    </source>
</evidence>
<evidence type="ECO:0000313" key="3">
    <source>
        <dbReference type="Proteomes" id="UP000034917"/>
    </source>
</evidence>
<proteinExistence type="predicted"/>
<name>A0A0G0G5D0_9BACT</name>
<feature type="transmembrane region" description="Helical" evidence="1">
    <location>
        <begin position="221"/>
        <end position="241"/>
    </location>
</feature>
<organism evidence="2 3">
    <name type="scientific">Candidatus Roizmanbacteria bacterium GW2011_GWC2_37_13</name>
    <dbReference type="NCBI Taxonomy" id="1618486"/>
    <lineage>
        <taxon>Bacteria</taxon>
        <taxon>Candidatus Roizmaniibacteriota</taxon>
    </lineage>
</organism>
<feature type="transmembrane region" description="Helical" evidence="1">
    <location>
        <begin position="137"/>
        <end position="156"/>
    </location>
</feature>
<feature type="transmembrane region" description="Helical" evidence="1">
    <location>
        <begin position="253"/>
        <end position="269"/>
    </location>
</feature>
<feature type="transmembrane region" description="Helical" evidence="1">
    <location>
        <begin position="72"/>
        <end position="93"/>
    </location>
</feature>